<name>A0ABR7N7T7_9FIRM</name>
<keyword evidence="1" id="KW-0812">Transmembrane</keyword>
<organism evidence="2 3">
    <name type="scientific">Jingyaoa shaoxingensis</name>
    <dbReference type="NCBI Taxonomy" id="2763671"/>
    <lineage>
        <taxon>Bacteria</taxon>
        <taxon>Bacillati</taxon>
        <taxon>Bacillota</taxon>
        <taxon>Clostridia</taxon>
        <taxon>Lachnospirales</taxon>
        <taxon>Lachnospiraceae</taxon>
        <taxon>Jingyaoa</taxon>
    </lineage>
</organism>
<feature type="transmembrane region" description="Helical" evidence="1">
    <location>
        <begin position="125"/>
        <end position="148"/>
    </location>
</feature>
<dbReference type="Pfam" id="PF07314">
    <property type="entry name" value="Lit"/>
    <property type="match status" value="1"/>
</dbReference>
<dbReference type="EMBL" id="JACRSZ010000003">
    <property type="protein sequence ID" value="MBC8572454.1"/>
    <property type="molecule type" value="Genomic_DNA"/>
</dbReference>
<comment type="caution">
    <text evidence="2">The sequence shown here is derived from an EMBL/GenBank/DDBJ whole genome shotgun (WGS) entry which is preliminary data.</text>
</comment>
<keyword evidence="1" id="KW-1133">Transmembrane helix</keyword>
<dbReference type="RefSeq" id="WP_249307441.1">
    <property type="nucleotide sequence ID" value="NZ_JACRSZ010000003.1"/>
</dbReference>
<feature type="transmembrane region" description="Helical" evidence="1">
    <location>
        <begin position="94"/>
        <end position="113"/>
    </location>
</feature>
<evidence type="ECO:0000313" key="2">
    <source>
        <dbReference type="EMBL" id="MBC8572454.1"/>
    </source>
</evidence>
<dbReference type="InterPro" id="IPR010178">
    <property type="entry name" value="Lit"/>
</dbReference>
<keyword evidence="3" id="KW-1185">Reference proteome</keyword>
<sequence>MLRCNKIKAFLSGLVGMVFLISVAVILTLSCKSLYKADMRHLRLAEETGYSEEEILVNYEELIDYNLSSFHKELKFPTFPMSDEARIHFEEVKVIFQGFLYIMVVSGILFVLIAIRMAKKSDWLFLKYTGICSIVIPSVLGGMIALNWEKVFITFHELVFQNDYWLFDPVTDPVILVLPDEYFMHYAIMIIGIVLLGAGVSLGIYHIKSGERKQ</sequence>
<dbReference type="PROSITE" id="PS51257">
    <property type="entry name" value="PROKAR_LIPOPROTEIN"/>
    <property type="match status" value="1"/>
</dbReference>
<evidence type="ECO:0000313" key="3">
    <source>
        <dbReference type="Proteomes" id="UP000657421"/>
    </source>
</evidence>
<gene>
    <name evidence="2" type="ORF">H8716_05035</name>
</gene>
<reference evidence="2 3" key="1">
    <citation type="submission" date="2020-08" db="EMBL/GenBank/DDBJ databases">
        <title>Genome public.</title>
        <authorList>
            <person name="Liu C."/>
            <person name="Sun Q."/>
        </authorList>
    </citation>
    <scope>NUCLEOTIDE SEQUENCE [LARGE SCALE GENOMIC DNA]</scope>
    <source>
        <strain evidence="2 3">NSJ-46</strain>
    </source>
</reference>
<keyword evidence="1" id="KW-0472">Membrane</keyword>
<protein>
    <submittedName>
        <fullName evidence="2">TIGR01906 family membrane protein</fullName>
    </submittedName>
</protein>
<accession>A0ABR7N7T7</accession>
<proteinExistence type="predicted"/>
<feature type="transmembrane region" description="Helical" evidence="1">
    <location>
        <begin position="183"/>
        <end position="205"/>
    </location>
</feature>
<dbReference type="NCBIfam" id="TIGR01906">
    <property type="entry name" value="integ_TIGR01906"/>
    <property type="match status" value="1"/>
</dbReference>
<dbReference type="Proteomes" id="UP000657421">
    <property type="component" value="Unassembled WGS sequence"/>
</dbReference>
<evidence type="ECO:0000256" key="1">
    <source>
        <dbReference type="SAM" id="Phobius"/>
    </source>
</evidence>
<feature type="transmembrane region" description="Helical" evidence="1">
    <location>
        <begin position="9"/>
        <end position="29"/>
    </location>
</feature>